<sequence>MKKCNTKTKSLILFVFIILIGFIFKDNMIYAYRAALKMGDPANSLMLENYQADIEAKKISGIEKNISSLTYSASSDTFFSTTNYPPTIVELSKSGDLIRTIPLTFMRDAESIEHIGGNTFVLADEKDYTIYQIELNDTSNVTVLKKLKLSLQDSPTNSGFEGLAYSPNEQALYVFKEKNPIAIYKVKGFFSIGNLHIIDDKSLHSSLTIKDISAGDFYAPNNTLLIASHESKVIKEVSLSGTIIDRMYLRKGWHGLKEDIKQAEGIATDDKGDLYIVGEPNLFYKFVKQGR</sequence>
<keyword evidence="3 4" id="KW-0472">Membrane</keyword>
<reference evidence="5 6" key="1">
    <citation type="submission" date="2018-06" db="EMBL/GenBank/DDBJ databases">
        <authorList>
            <consortium name="Pathogen Informatics"/>
            <person name="Doyle S."/>
        </authorList>
    </citation>
    <scope>NUCLEOTIDE SEQUENCE [LARGE SCALE GENOMIC DNA]</scope>
    <source>
        <strain evidence="5 6">NCTC12151</strain>
    </source>
</reference>
<dbReference type="Pfam" id="PF06977">
    <property type="entry name" value="SdiA-regulated"/>
    <property type="match status" value="1"/>
</dbReference>
<dbReference type="Proteomes" id="UP000249005">
    <property type="component" value="Chromosome 1"/>
</dbReference>
<dbReference type="GO" id="GO:0005886">
    <property type="term" value="C:plasma membrane"/>
    <property type="evidence" value="ECO:0007669"/>
    <property type="project" value="UniProtKB-SubCell"/>
</dbReference>
<dbReference type="RefSeq" id="WP_111740473.1">
    <property type="nucleotide sequence ID" value="NZ_LR698987.1"/>
</dbReference>
<keyword evidence="4" id="KW-1133">Transmembrane helix</keyword>
<comment type="subcellular location">
    <subcellularLocation>
        <location evidence="1">Cell membrane</location>
    </subcellularLocation>
</comment>
<evidence type="ECO:0000256" key="2">
    <source>
        <dbReference type="ARBA" id="ARBA00022475"/>
    </source>
</evidence>
<protein>
    <submittedName>
        <fullName evidence="5">Uncharacterized protein conserved in bacteria</fullName>
    </submittedName>
</protein>
<dbReference type="CDD" id="cd09971">
    <property type="entry name" value="SdiA-regulated"/>
    <property type="match status" value="1"/>
</dbReference>
<dbReference type="KEGG" id="lri:NCTC12151_01960"/>
<keyword evidence="4" id="KW-0812">Transmembrane</keyword>
<feature type="transmembrane region" description="Helical" evidence="4">
    <location>
        <begin position="12"/>
        <end position="32"/>
    </location>
</feature>
<gene>
    <name evidence="5" type="ORF">NCTC12151_01960</name>
</gene>
<accession>A0A2X4XMG9</accession>
<dbReference type="OrthoDB" id="6080098at2"/>
<name>A0A2X4XMG9_9GAMM</name>
<dbReference type="EMBL" id="LS483470">
    <property type="protein sequence ID" value="SQI41115.1"/>
    <property type="molecule type" value="Genomic_DNA"/>
</dbReference>
<evidence type="ECO:0000256" key="1">
    <source>
        <dbReference type="ARBA" id="ARBA00004236"/>
    </source>
</evidence>
<dbReference type="SUPFAM" id="SSF50956">
    <property type="entry name" value="Thermostable phytase (3-phytase)"/>
    <property type="match status" value="1"/>
</dbReference>
<dbReference type="InterPro" id="IPR009722">
    <property type="entry name" value="YjiK/CarP"/>
</dbReference>
<organism evidence="5 6">
    <name type="scientific">Leminorella richardii</name>
    <dbReference type="NCBI Taxonomy" id="158841"/>
    <lineage>
        <taxon>Bacteria</taxon>
        <taxon>Pseudomonadati</taxon>
        <taxon>Pseudomonadota</taxon>
        <taxon>Gammaproteobacteria</taxon>
        <taxon>Enterobacterales</taxon>
        <taxon>Budviciaceae</taxon>
        <taxon>Leminorella</taxon>
    </lineage>
</organism>
<keyword evidence="6" id="KW-1185">Reference proteome</keyword>
<evidence type="ECO:0000256" key="4">
    <source>
        <dbReference type="SAM" id="Phobius"/>
    </source>
</evidence>
<keyword evidence="2" id="KW-1003">Cell membrane</keyword>
<proteinExistence type="predicted"/>
<evidence type="ECO:0000256" key="3">
    <source>
        <dbReference type="ARBA" id="ARBA00023136"/>
    </source>
</evidence>
<dbReference type="AlphaFoldDB" id="A0A2X4XMG9"/>
<evidence type="ECO:0000313" key="5">
    <source>
        <dbReference type="EMBL" id="SQI41115.1"/>
    </source>
</evidence>
<evidence type="ECO:0000313" key="6">
    <source>
        <dbReference type="Proteomes" id="UP000249005"/>
    </source>
</evidence>